<accession>A0ABU0X6X0</accession>
<dbReference type="EMBL" id="NSDM01000014">
    <property type="protein sequence ID" value="MDQ2587874.1"/>
    <property type="molecule type" value="Genomic_DNA"/>
</dbReference>
<gene>
    <name evidence="1" type="ORF">CKY47_28575</name>
</gene>
<evidence type="ECO:0000313" key="1">
    <source>
        <dbReference type="EMBL" id="MDQ2587874.1"/>
    </source>
</evidence>
<evidence type="ECO:0008006" key="3">
    <source>
        <dbReference type="Google" id="ProtNLM"/>
    </source>
</evidence>
<proteinExistence type="predicted"/>
<dbReference type="Proteomes" id="UP001225605">
    <property type="component" value="Unassembled WGS sequence"/>
</dbReference>
<comment type="caution">
    <text evidence="1">The sequence shown here is derived from an EMBL/GenBank/DDBJ whole genome shotgun (WGS) entry which is preliminary data.</text>
</comment>
<sequence length="246" mass="28495">MEDRAVPNAREELRTRGYARVPAAELTIDPELRRFEADLAKEWENLEVDQYLKNGARFRERRYDRFRYVPATDSVRLRPHRPYFQSAEVNDYGGGIERSVPPLTATTVQNPLLQALIRWNFEHFPVEPEQLHQPWDVQCHQFRIIGRSEELGEPTPEGPHRDEVHFGAIHLMSRTNASGGFSQVYTKDRELVAEFQLQNTMDTMFWADEMILHAVTPITVVDDSTPAVRDVLIMGYRCDPTLGEDD</sequence>
<name>A0ABU0X6X0_9PSEU</name>
<dbReference type="InterPro" id="IPR018724">
    <property type="entry name" value="2OG-Fe_dioxygenase"/>
</dbReference>
<keyword evidence="2" id="KW-1185">Reference proteome</keyword>
<organism evidence="1 2">
    <name type="scientific">Saccharothrix yanglingensis</name>
    <dbReference type="NCBI Taxonomy" id="659496"/>
    <lineage>
        <taxon>Bacteria</taxon>
        <taxon>Bacillati</taxon>
        <taxon>Actinomycetota</taxon>
        <taxon>Actinomycetes</taxon>
        <taxon>Pseudonocardiales</taxon>
        <taxon>Pseudonocardiaceae</taxon>
        <taxon>Saccharothrix</taxon>
    </lineage>
</organism>
<dbReference type="Pfam" id="PF10014">
    <property type="entry name" value="2OG-Fe_Oxy_2"/>
    <property type="match status" value="1"/>
</dbReference>
<reference evidence="1 2" key="1">
    <citation type="submission" date="2017-06" db="EMBL/GenBank/DDBJ databases">
        <title>Cultured bacterium strain Saccharothrix yanglingensis Hhs.015.</title>
        <authorList>
            <person name="Xia Y."/>
        </authorList>
    </citation>
    <scope>NUCLEOTIDE SEQUENCE [LARGE SCALE GENOMIC DNA]</scope>
    <source>
        <strain evidence="1 2">Hhs.015</strain>
    </source>
</reference>
<protein>
    <recommendedName>
        <fullName evidence="3">2OG-Fe dioxygenase family protein</fullName>
    </recommendedName>
</protein>
<evidence type="ECO:0000313" key="2">
    <source>
        <dbReference type="Proteomes" id="UP001225605"/>
    </source>
</evidence>
<dbReference type="RefSeq" id="WP_306749487.1">
    <property type="nucleotide sequence ID" value="NZ_NSDM01000014.1"/>
</dbReference>
<dbReference type="Gene3D" id="2.60.120.620">
    <property type="entry name" value="q2cbj1_9rhob like domain"/>
    <property type="match status" value="1"/>
</dbReference>